<dbReference type="EMBL" id="JAQZSM010000001">
    <property type="protein sequence ID" value="MDD7969687.1"/>
    <property type="molecule type" value="Genomic_DNA"/>
</dbReference>
<gene>
    <name evidence="2" type="ORF">PUT78_01125</name>
</gene>
<feature type="chain" id="PRO_5047060290" evidence="1">
    <location>
        <begin position="23"/>
        <end position="405"/>
    </location>
</feature>
<dbReference type="Pfam" id="PF13416">
    <property type="entry name" value="SBP_bac_8"/>
    <property type="match status" value="1"/>
</dbReference>
<organism evidence="2 3">
    <name type="scientific">Roseinatronobacter alkalisoli</name>
    <dbReference type="NCBI Taxonomy" id="3028235"/>
    <lineage>
        <taxon>Bacteria</taxon>
        <taxon>Pseudomonadati</taxon>
        <taxon>Pseudomonadota</taxon>
        <taxon>Alphaproteobacteria</taxon>
        <taxon>Rhodobacterales</taxon>
        <taxon>Paracoccaceae</taxon>
        <taxon>Roseinatronobacter</taxon>
    </lineage>
</organism>
<dbReference type="PIRSF" id="PIRSF029172">
    <property type="entry name" value="UCP029172_ABC_sbc_YnjB"/>
    <property type="match status" value="1"/>
</dbReference>
<evidence type="ECO:0000313" key="3">
    <source>
        <dbReference type="Proteomes" id="UP001431784"/>
    </source>
</evidence>
<sequence length="405" mass="43903">MKSHILAFSLALFSALHTPALAQNVDPKDWDAVLEQAHGQTVYWHAWGGDARINAFIASVGDNLQARHGVTLEHVRLADTADAVTRVITERSAGRDAGGAVDAIWINGANFASMKEQGLLFGPFADDLPNWALVDTDANPGILVDFTLPVEGYGSPWAMFQMVFEYDSTTLPEPPRSLDALRAWIAENPGRFTYPQPPDYLGTSFLKQALYGVLDDPAILLKPAGDADYDAVTAPLWAFLDEITPYLWRQGRAYPANEPALGQLLADGEIDIAFAFNPGRASAAIADGELQDSVRTYVFDEGTLANSSYLSIPYNAANKAGALVLANLILDPEIQARAQDPDVLGFQTVLGLDLLASEDRARFDALELGIATLAPDQMGTGLMEPHPTWMTRIADDWVARYGTGQ</sequence>
<dbReference type="InterPro" id="IPR006059">
    <property type="entry name" value="SBP"/>
</dbReference>
<dbReference type="Proteomes" id="UP001431784">
    <property type="component" value="Unassembled WGS sequence"/>
</dbReference>
<keyword evidence="1" id="KW-0732">Signal</keyword>
<dbReference type="PANTHER" id="PTHR42779:SF1">
    <property type="entry name" value="PROTEIN YNJB"/>
    <property type="match status" value="1"/>
</dbReference>
<dbReference type="Gene3D" id="3.40.190.10">
    <property type="entry name" value="Periplasmic binding protein-like II"/>
    <property type="match status" value="2"/>
</dbReference>
<keyword evidence="3" id="KW-1185">Reference proteome</keyword>
<protein>
    <submittedName>
        <fullName evidence="2">ABC transporter substrate-binding protein</fullName>
    </submittedName>
</protein>
<dbReference type="RefSeq" id="WP_274350164.1">
    <property type="nucleotide sequence ID" value="NZ_JAQZSM010000001.1"/>
</dbReference>
<dbReference type="NCBIfam" id="NF008633">
    <property type="entry name" value="PRK11622.1"/>
    <property type="match status" value="1"/>
</dbReference>
<evidence type="ECO:0000256" key="1">
    <source>
        <dbReference type="SAM" id="SignalP"/>
    </source>
</evidence>
<accession>A0ABT5T3I8</accession>
<feature type="signal peptide" evidence="1">
    <location>
        <begin position="1"/>
        <end position="22"/>
    </location>
</feature>
<dbReference type="SUPFAM" id="SSF53850">
    <property type="entry name" value="Periplasmic binding protein-like II"/>
    <property type="match status" value="1"/>
</dbReference>
<evidence type="ECO:0000313" key="2">
    <source>
        <dbReference type="EMBL" id="MDD7969687.1"/>
    </source>
</evidence>
<name>A0ABT5T3I8_9RHOB</name>
<reference evidence="2" key="1">
    <citation type="submission" date="2023-02" db="EMBL/GenBank/DDBJ databases">
        <title>Description of Roseinatronobacter alkalisoli sp. nov., an alkaliphilic bacerium isolated from soda soil.</title>
        <authorList>
            <person name="Wei W."/>
        </authorList>
    </citation>
    <scope>NUCLEOTIDE SEQUENCE</scope>
    <source>
        <strain evidence="2">HJB301</strain>
    </source>
</reference>
<dbReference type="PANTHER" id="PTHR42779">
    <property type="entry name" value="PROTEIN YNJB"/>
    <property type="match status" value="1"/>
</dbReference>
<proteinExistence type="predicted"/>
<dbReference type="InterPro" id="IPR027020">
    <property type="entry name" value="YnjB"/>
</dbReference>
<comment type="caution">
    <text evidence="2">The sequence shown here is derived from an EMBL/GenBank/DDBJ whole genome shotgun (WGS) entry which is preliminary data.</text>
</comment>